<comment type="subcellular location">
    <subcellularLocation>
        <location evidence="2">Chromosome</location>
    </subcellularLocation>
    <subcellularLocation>
        <location evidence="1">Nucleus</location>
    </subcellularLocation>
</comment>
<keyword evidence="9" id="KW-0067">ATP-binding</keyword>
<evidence type="ECO:0000256" key="6">
    <source>
        <dbReference type="ARBA" id="ARBA00022763"/>
    </source>
</evidence>
<evidence type="ECO:0000256" key="13">
    <source>
        <dbReference type="ARBA" id="ARBA00023242"/>
    </source>
</evidence>
<dbReference type="InterPro" id="IPR014893">
    <property type="entry name" value="Ku_PK_bind"/>
</dbReference>
<evidence type="ECO:0000256" key="11">
    <source>
        <dbReference type="ARBA" id="ARBA00023172"/>
    </source>
</evidence>
<dbReference type="GO" id="GO:0005694">
    <property type="term" value="C:chromosome"/>
    <property type="evidence" value="ECO:0007669"/>
    <property type="project" value="UniProtKB-SubCell"/>
</dbReference>
<dbReference type="PANTHER" id="PTHR12604:SF4">
    <property type="entry name" value="X-RAY REPAIR CROSS-COMPLEMENTING PROTEIN 5"/>
    <property type="match status" value="1"/>
</dbReference>
<dbReference type="Gene3D" id="3.40.50.410">
    <property type="entry name" value="von Willebrand factor, type A domain"/>
    <property type="match status" value="1"/>
</dbReference>
<dbReference type="FunFam" id="1.10.1600.10:FF:000002">
    <property type="entry name" value="X-ray repair cross-complementing protein 5"/>
    <property type="match status" value="1"/>
</dbReference>
<protein>
    <recommendedName>
        <fullName evidence="14">VWFA domain-containing protein</fullName>
    </recommendedName>
</protein>
<keyword evidence="10" id="KW-0238">DNA-binding</keyword>
<dbReference type="SUPFAM" id="SSF101420">
    <property type="entry name" value="C-terminal domain of Ku80"/>
    <property type="match status" value="2"/>
</dbReference>
<dbReference type="CDD" id="cd00873">
    <property type="entry name" value="KU80"/>
    <property type="match status" value="1"/>
</dbReference>
<dbReference type="InterPro" id="IPR016194">
    <property type="entry name" value="SPOC-like_C_dom_sf"/>
</dbReference>
<accession>A0A176WCT3</accession>
<dbReference type="InterPro" id="IPR006164">
    <property type="entry name" value="DNA_bd_Ku70/Ku80"/>
</dbReference>
<comment type="similarity">
    <text evidence="3">Belongs to the ku80 family.</text>
</comment>
<gene>
    <name evidence="15" type="ORF">AXG93_1474s1110</name>
</gene>
<name>A0A176WCT3_MARPO</name>
<reference evidence="15" key="1">
    <citation type="submission" date="2016-03" db="EMBL/GenBank/DDBJ databases">
        <title>Mechanisms controlling the formation of the plant cell surface in tip-growing cells are functionally conserved among land plants.</title>
        <authorList>
            <person name="Honkanen S."/>
            <person name="Jones V.A."/>
            <person name="Morieri G."/>
            <person name="Champion C."/>
            <person name="Hetherington A.J."/>
            <person name="Kelly S."/>
            <person name="Saint-Marcoux D."/>
            <person name="Proust H."/>
            <person name="Prescott H."/>
            <person name="Dolan L."/>
        </authorList>
    </citation>
    <scope>NUCLEOTIDE SEQUENCE [LARGE SCALE GENOMIC DNA]</scope>
    <source>
        <tissue evidence="15">Whole gametophyte</tissue>
    </source>
</reference>
<evidence type="ECO:0000313" key="15">
    <source>
        <dbReference type="EMBL" id="OAE30065.1"/>
    </source>
</evidence>
<comment type="caution">
    <text evidence="15">The sequence shown here is derived from an EMBL/GenBank/DDBJ whole genome shotgun (WGS) entry which is preliminary data.</text>
</comment>
<keyword evidence="13" id="KW-0539">Nucleus</keyword>
<keyword evidence="16" id="KW-1185">Reference proteome</keyword>
<dbReference type="EMBL" id="LVLJ01001368">
    <property type="protein sequence ID" value="OAE30065.1"/>
    <property type="molecule type" value="Genomic_DNA"/>
</dbReference>
<proteinExistence type="inferred from homology"/>
<dbReference type="PROSITE" id="PS50234">
    <property type="entry name" value="VWFA"/>
    <property type="match status" value="1"/>
</dbReference>
<dbReference type="Proteomes" id="UP000077202">
    <property type="component" value="Unassembled WGS sequence"/>
</dbReference>
<dbReference type="InterPro" id="IPR002035">
    <property type="entry name" value="VWF_A"/>
</dbReference>
<dbReference type="AlphaFoldDB" id="A0A176WCT3"/>
<dbReference type="Gene3D" id="2.40.290.10">
    <property type="match status" value="1"/>
</dbReference>
<evidence type="ECO:0000259" key="14">
    <source>
        <dbReference type="PROSITE" id="PS50234"/>
    </source>
</evidence>
<dbReference type="Pfam" id="PF08785">
    <property type="entry name" value="Ku_PK_bind"/>
    <property type="match status" value="2"/>
</dbReference>
<keyword evidence="5" id="KW-0547">Nucleotide-binding</keyword>
<dbReference type="GO" id="GO:0005524">
    <property type="term" value="F:ATP binding"/>
    <property type="evidence" value="ECO:0007669"/>
    <property type="project" value="UniProtKB-KW"/>
</dbReference>
<evidence type="ECO:0000256" key="2">
    <source>
        <dbReference type="ARBA" id="ARBA00004286"/>
    </source>
</evidence>
<dbReference type="GO" id="GO:0043564">
    <property type="term" value="C:Ku70:Ku80 complex"/>
    <property type="evidence" value="ECO:0007669"/>
    <property type="project" value="InterPro"/>
</dbReference>
<evidence type="ECO:0000256" key="1">
    <source>
        <dbReference type="ARBA" id="ARBA00004123"/>
    </source>
</evidence>
<evidence type="ECO:0000256" key="9">
    <source>
        <dbReference type="ARBA" id="ARBA00022840"/>
    </source>
</evidence>
<dbReference type="Pfam" id="PF03731">
    <property type="entry name" value="Ku_N"/>
    <property type="match status" value="1"/>
</dbReference>
<keyword evidence="11" id="KW-0233">DNA recombination</keyword>
<evidence type="ECO:0000256" key="3">
    <source>
        <dbReference type="ARBA" id="ARBA00007726"/>
    </source>
</evidence>
<evidence type="ECO:0000256" key="5">
    <source>
        <dbReference type="ARBA" id="ARBA00022741"/>
    </source>
</evidence>
<evidence type="ECO:0000256" key="12">
    <source>
        <dbReference type="ARBA" id="ARBA00023204"/>
    </source>
</evidence>
<dbReference type="GO" id="GO:0016787">
    <property type="term" value="F:hydrolase activity"/>
    <property type="evidence" value="ECO:0007669"/>
    <property type="project" value="UniProtKB-KW"/>
</dbReference>
<dbReference type="SUPFAM" id="SSF100939">
    <property type="entry name" value="SPOC domain-like"/>
    <property type="match status" value="1"/>
</dbReference>
<sequence>MFELLGAFSGSDDVTEFDSELGDWDSGIVSEVIDIRVREIKLDRTVLQCNLFQILETLILLVDIGPSMHPHLDYAARAISALVQRKIVHNKHDEVGLVFFGANDTDNELSSELGGYEDIVVLRPIAVVSEELAQAVDQFSKEYGTSDFMDAMVVAMDLIVKKCAAGSKGNKRIYLITDGESPVKEPEEGTKSEQVELLRNQLQMHNIILDAVVIRLKGENGALESKASQENEFLLRSFADGTMGDLVLVESYTTLLGAVKSRSVSPTTLYRGDLELTPNMSIKVWVYKKVSSERMPTLRIYSDKAPLLDTTATHEVKFDIEYKSSVDLDVSIAPEQRIKAYKYGPQYVPISSKEEEALKFRTEKGLKVVGFTDKSNVPRHYFMKETNVFVPELRNTRSTLAISCLARAMEAEGKVAIVRCVWRAGQANVALGVLTPCLGSDDSVADCFYFNNIPFSEDLREFAFASFKDRPSTQQPTRLQQEAADALVQMMDLVPYPGQEFLMPERTVNPVLQRFYSFLHLKSVNPEAAVPPLDKALQIIIQPEERFIQKVDFMLQTFKEQFQLIRSTQTEKGGRKFWKDRLGENEAALPGEDLLQIEDGKPLTFEFLTGKKVEQVGSLNPVEDFEALLARRDSDQWVTKAIKGMKKIITDLLNSAYNGNTYEKAVTCLIALRRGCVIQEFRPFELEVGSCDTGVNDETLWIDTAEYVLGYMSVELSTDSASKDRVLDCVLAAEPSDFNTFLEEISNRCRGKRQNDFWELVTAKNLTLISKDETPDSDVTQEEAASFLSRVQNSGHVSEGVPEEEVDEIEALLDDVI</sequence>
<dbReference type="FunFam" id="2.40.290.10:FF:000006">
    <property type="entry name" value="ATP-dependent DNA helicase 2 subunit KU80"/>
    <property type="match status" value="1"/>
</dbReference>
<dbReference type="InterPro" id="IPR036465">
    <property type="entry name" value="vWFA_dom_sf"/>
</dbReference>
<dbReference type="Gene3D" id="1.25.40.240">
    <property type="entry name" value="Ku, C-terminal domain"/>
    <property type="match status" value="2"/>
</dbReference>
<dbReference type="GO" id="GO:0000723">
    <property type="term" value="P:telomere maintenance"/>
    <property type="evidence" value="ECO:0007669"/>
    <property type="project" value="InterPro"/>
</dbReference>
<dbReference type="Gene3D" id="1.10.1600.10">
    <property type="match status" value="1"/>
</dbReference>
<dbReference type="GO" id="GO:0006303">
    <property type="term" value="P:double-strand break repair via nonhomologous end joining"/>
    <property type="evidence" value="ECO:0007669"/>
    <property type="project" value="InterPro"/>
</dbReference>
<dbReference type="InterPro" id="IPR036494">
    <property type="entry name" value="Ku_C_sf"/>
</dbReference>
<evidence type="ECO:0000256" key="7">
    <source>
        <dbReference type="ARBA" id="ARBA00022801"/>
    </source>
</evidence>
<evidence type="ECO:0000256" key="10">
    <source>
        <dbReference type="ARBA" id="ARBA00023125"/>
    </source>
</evidence>
<evidence type="ECO:0000256" key="4">
    <source>
        <dbReference type="ARBA" id="ARBA00022454"/>
    </source>
</evidence>
<feature type="domain" description="VWFA" evidence="14">
    <location>
        <begin position="57"/>
        <end position="259"/>
    </location>
</feature>
<keyword evidence="6" id="KW-0227">DNA damage</keyword>
<dbReference type="SUPFAM" id="SSF53300">
    <property type="entry name" value="vWA-like"/>
    <property type="match status" value="1"/>
</dbReference>
<keyword evidence="12" id="KW-0234">DNA repair</keyword>
<evidence type="ECO:0000256" key="8">
    <source>
        <dbReference type="ARBA" id="ARBA00022806"/>
    </source>
</evidence>
<keyword evidence="7" id="KW-0378">Hydrolase</keyword>
<organism evidence="15 16">
    <name type="scientific">Marchantia polymorpha subsp. ruderalis</name>
    <dbReference type="NCBI Taxonomy" id="1480154"/>
    <lineage>
        <taxon>Eukaryota</taxon>
        <taxon>Viridiplantae</taxon>
        <taxon>Streptophyta</taxon>
        <taxon>Embryophyta</taxon>
        <taxon>Marchantiophyta</taxon>
        <taxon>Marchantiopsida</taxon>
        <taxon>Marchantiidae</taxon>
        <taxon>Marchantiales</taxon>
        <taxon>Marchantiaceae</taxon>
        <taxon>Marchantia</taxon>
    </lineage>
</organism>
<dbReference type="GO" id="GO:0006310">
    <property type="term" value="P:DNA recombination"/>
    <property type="evidence" value="ECO:0007669"/>
    <property type="project" value="UniProtKB-KW"/>
</dbReference>
<dbReference type="SMART" id="SM00559">
    <property type="entry name" value="Ku78"/>
    <property type="match status" value="1"/>
</dbReference>
<dbReference type="InterPro" id="IPR005161">
    <property type="entry name" value="Ku_N"/>
</dbReference>
<dbReference type="Pfam" id="PF02735">
    <property type="entry name" value="Ku"/>
    <property type="match status" value="1"/>
</dbReference>
<dbReference type="GO" id="GO:0003690">
    <property type="term" value="F:double-stranded DNA binding"/>
    <property type="evidence" value="ECO:0007669"/>
    <property type="project" value="TreeGrafter"/>
</dbReference>
<dbReference type="GO" id="GO:0042162">
    <property type="term" value="F:telomeric DNA binding"/>
    <property type="evidence" value="ECO:0007669"/>
    <property type="project" value="InterPro"/>
</dbReference>
<keyword evidence="4" id="KW-0158">Chromosome</keyword>
<dbReference type="PANTHER" id="PTHR12604">
    <property type="entry name" value="KU AUTOANTIGEN DNA HELICASE"/>
    <property type="match status" value="1"/>
</dbReference>
<dbReference type="GO" id="GO:0004386">
    <property type="term" value="F:helicase activity"/>
    <property type="evidence" value="ECO:0007669"/>
    <property type="project" value="UniProtKB-KW"/>
</dbReference>
<keyword evidence="8" id="KW-0347">Helicase</keyword>
<evidence type="ECO:0000313" key="16">
    <source>
        <dbReference type="Proteomes" id="UP000077202"/>
    </source>
</evidence>
<dbReference type="InterPro" id="IPR024193">
    <property type="entry name" value="Ku80"/>
</dbReference>
<dbReference type="GO" id="GO:0003684">
    <property type="term" value="F:damaged DNA binding"/>
    <property type="evidence" value="ECO:0007669"/>
    <property type="project" value="InterPro"/>
</dbReference>